<organism evidence="4 5">
    <name type="scientific">Piscinibacter sakaiensis</name>
    <name type="common">Ideonella sakaiensis</name>
    <dbReference type="NCBI Taxonomy" id="1547922"/>
    <lineage>
        <taxon>Bacteria</taxon>
        <taxon>Pseudomonadati</taxon>
        <taxon>Pseudomonadota</taxon>
        <taxon>Betaproteobacteria</taxon>
        <taxon>Burkholderiales</taxon>
        <taxon>Sphaerotilaceae</taxon>
        <taxon>Piscinibacter</taxon>
    </lineage>
</organism>
<dbReference type="PANTHER" id="PTHR43420:SF12">
    <property type="entry name" value="N-ACETYLTRANSFERASE DOMAIN-CONTAINING PROTEIN"/>
    <property type="match status" value="1"/>
</dbReference>
<dbReference type="InterPro" id="IPR050680">
    <property type="entry name" value="YpeA/RimI_acetyltransf"/>
</dbReference>
<dbReference type="EMBL" id="BBYR01000036">
    <property type="protein sequence ID" value="GAP36540.1"/>
    <property type="molecule type" value="Genomic_DNA"/>
</dbReference>
<dbReference type="GO" id="GO:0016747">
    <property type="term" value="F:acyltransferase activity, transferring groups other than amino-acyl groups"/>
    <property type="evidence" value="ECO:0007669"/>
    <property type="project" value="InterPro"/>
</dbReference>
<keyword evidence="5" id="KW-1185">Reference proteome</keyword>
<dbReference type="AlphaFoldDB" id="A0A0K8P2Z0"/>
<dbReference type="InterPro" id="IPR016181">
    <property type="entry name" value="Acyl_CoA_acyltransferase"/>
</dbReference>
<keyword evidence="2" id="KW-0012">Acyltransferase</keyword>
<accession>A0A0K8P2Z0</accession>
<evidence type="ECO:0000256" key="1">
    <source>
        <dbReference type="ARBA" id="ARBA00022679"/>
    </source>
</evidence>
<keyword evidence="1" id="KW-0808">Transferase</keyword>
<dbReference type="Proteomes" id="UP000037660">
    <property type="component" value="Unassembled WGS sequence"/>
</dbReference>
<evidence type="ECO:0000313" key="4">
    <source>
        <dbReference type="EMBL" id="GAP36540.1"/>
    </source>
</evidence>
<dbReference type="STRING" id="1547922.ISF6_2380"/>
<dbReference type="SUPFAM" id="SSF55729">
    <property type="entry name" value="Acyl-CoA N-acyltransferases (Nat)"/>
    <property type="match status" value="1"/>
</dbReference>
<dbReference type="Gene3D" id="3.40.630.30">
    <property type="match status" value="1"/>
</dbReference>
<dbReference type="PROSITE" id="PS51186">
    <property type="entry name" value="GNAT"/>
    <property type="match status" value="1"/>
</dbReference>
<gene>
    <name evidence="4" type="ORF">ISF6_2380</name>
</gene>
<evidence type="ECO:0000256" key="2">
    <source>
        <dbReference type="ARBA" id="ARBA00023315"/>
    </source>
</evidence>
<proteinExistence type="predicted"/>
<protein>
    <recommendedName>
        <fullName evidence="3">N-acetyltransferase domain-containing protein</fullName>
    </recommendedName>
</protein>
<evidence type="ECO:0000313" key="5">
    <source>
        <dbReference type="Proteomes" id="UP000037660"/>
    </source>
</evidence>
<dbReference type="PANTHER" id="PTHR43420">
    <property type="entry name" value="ACETYLTRANSFERASE"/>
    <property type="match status" value="1"/>
</dbReference>
<comment type="caution">
    <text evidence="4">The sequence shown here is derived from an EMBL/GenBank/DDBJ whole genome shotgun (WGS) entry which is preliminary data.</text>
</comment>
<dbReference type="Pfam" id="PF00583">
    <property type="entry name" value="Acetyltransf_1"/>
    <property type="match status" value="1"/>
</dbReference>
<reference evidence="5" key="1">
    <citation type="submission" date="2015-07" db="EMBL/GenBank/DDBJ databases">
        <title>Discovery of a poly(ethylene terephthalate assimilation.</title>
        <authorList>
            <person name="Yoshida S."/>
            <person name="Hiraga K."/>
            <person name="Takehana T."/>
            <person name="Taniguchi I."/>
            <person name="Yamaji H."/>
            <person name="Maeda Y."/>
            <person name="Toyohara K."/>
            <person name="Miyamoto K."/>
            <person name="Kimura Y."/>
            <person name="Oda K."/>
        </authorList>
    </citation>
    <scope>NUCLEOTIDE SEQUENCE [LARGE SCALE GENOMIC DNA]</scope>
    <source>
        <strain evidence="5">NBRC 110686 / TISTR 2288 / 201-F6</strain>
    </source>
</reference>
<name>A0A0K8P2Z0_PISS1</name>
<dbReference type="InterPro" id="IPR000182">
    <property type="entry name" value="GNAT_dom"/>
</dbReference>
<reference evidence="4 5" key="2">
    <citation type="journal article" date="2016" name="Science">
        <title>A bacterium that degrades and assimilates poly(ethylene terephthalate).</title>
        <authorList>
            <person name="Yoshida S."/>
            <person name="Hiraga K."/>
            <person name="Takehana T."/>
            <person name="Taniguchi I."/>
            <person name="Yamaji H."/>
            <person name="Maeda Y."/>
            <person name="Toyohara K."/>
            <person name="Miyamoto K."/>
            <person name="Kimura Y."/>
            <person name="Oda K."/>
        </authorList>
    </citation>
    <scope>NUCLEOTIDE SEQUENCE [LARGE SCALE GENOMIC DNA]</scope>
    <source>
        <strain evidence="5">NBRC 110686 / TISTR 2288 / 201-F6</strain>
    </source>
</reference>
<evidence type="ECO:0000259" key="3">
    <source>
        <dbReference type="PROSITE" id="PS51186"/>
    </source>
</evidence>
<sequence>MRPATPRDAPAIAALLCASRRAHLPYAPLAHGDAEVRAWVAEVLVPGGGVHVLEVDVEAEAEAEDPASLAPRIDAVLALSQTAEAGWIDQLYVRPGCTGRGLGERLLRLALERLAGPVRLYTFQANTGARRFYERHGFRAIAETDGACNEERCPDVLYERPPAAAPAASPPGSTGR</sequence>
<feature type="domain" description="N-acetyltransferase" evidence="3">
    <location>
        <begin position="1"/>
        <end position="163"/>
    </location>
</feature>